<reference evidence="3" key="1">
    <citation type="submission" date="2020-06" db="EMBL/GenBank/DDBJ databases">
        <title>A chromosome-scale genome assembly of Talaromyces rugulosus W13939.</title>
        <authorList>
            <person name="Wang B."/>
            <person name="Guo L."/>
            <person name="Ye K."/>
            <person name="Wang L."/>
        </authorList>
    </citation>
    <scope>NUCLEOTIDE SEQUENCE [LARGE SCALE GENOMIC DNA]</scope>
    <source>
        <strain evidence="3">W13939</strain>
    </source>
</reference>
<evidence type="ECO:0000313" key="3">
    <source>
        <dbReference type="Proteomes" id="UP000509510"/>
    </source>
</evidence>
<keyword evidence="3" id="KW-1185">Reference proteome</keyword>
<dbReference type="InterPro" id="IPR007224">
    <property type="entry name" value="TIF_Rrn11"/>
</dbReference>
<protein>
    <recommendedName>
        <fullName evidence="4">Transcription initiation factor Rrn11</fullName>
    </recommendedName>
</protein>
<dbReference type="GO" id="GO:0001164">
    <property type="term" value="F:RNA polymerase I core promoter sequence-specific DNA binding"/>
    <property type="evidence" value="ECO:0007669"/>
    <property type="project" value="InterPro"/>
</dbReference>
<feature type="compositionally biased region" description="Acidic residues" evidence="1">
    <location>
        <begin position="42"/>
        <end position="56"/>
    </location>
</feature>
<evidence type="ECO:0000313" key="2">
    <source>
        <dbReference type="EMBL" id="QKX60659.1"/>
    </source>
</evidence>
<feature type="compositionally biased region" description="Basic and acidic residues" evidence="1">
    <location>
        <begin position="22"/>
        <end position="31"/>
    </location>
</feature>
<dbReference type="GO" id="GO:0017025">
    <property type="term" value="F:TBP-class protein binding"/>
    <property type="evidence" value="ECO:0007669"/>
    <property type="project" value="TreeGrafter"/>
</dbReference>
<organism evidence="2 3">
    <name type="scientific">Talaromyces rugulosus</name>
    <name type="common">Penicillium rugulosum</name>
    <dbReference type="NCBI Taxonomy" id="121627"/>
    <lineage>
        <taxon>Eukaryota</taxon>
        <taxon>Fungi</taxon>
        <taxon>Dikarya</taxon>
        <taxon>Ascomycota</taxon>
        <taxon>Pezizomycotina</taxon>
        <taxon>Eurotiomycetes</taxon>
        <taxon>Eurotiomycetidae</taxon>
        <taxon>Eurotiales</taxon>
        <taxon>Trichocomaceae</taxon>
        <taxon>Talaromyces</taxon>
        <taxon>Talaromyces sect. Islandici</taxon>
    </lineage>
</organism>
<evidence type="ECO:0000256" key="1">
    <source>
        <dbReference type="SAM" id="MobiDB-lite"/>
    </source>
</evidence>
<dbReference type="GO" id="GO:0042790">
    <property type="term" value="P:nucleolar large rRNA transcription by RNA polymerase I"/>
    <property type="evidence" value="ECO:0007669"/>
    <property type="project" value="TreeGrafter"/>
</dbReference>
<dbReference type="RefSeq" id="XP_035346835.1">
    <property type="nucleotide sequence ID" value="XM_035490942.1"/>
</dbReference>
<feature type="region of interest" description="Disordered" evidence="1">
    <location>
        <begin position="270"/>
        <end position="300"/>
    </location>
</feature>
<dbReference type="GeneID" id="55995295"/>
<dbReference type="GO" id="GO:0001181">
    <property type="term" value="F:RNA polymerase I general transcription initiation factor activity"/>
    <property type="evidence" value="ECO:0007669"/>
    <property type="project" value="InterPro"/>
</dbReference>
<dbReference type="Proteomes" id="UP000509510">
    <property type="component" value="Chromosome IV"/>
</dbReference>
<dbReference type="PANTHER" id="PTHR28244:SF1">
    <property type="entry name" value="RNA POLYMERASE I-SPECIFIC TRANSCRIPTION INITIATION FACTOR RRN11"/>
    <property type="match status" value="1"/>
</dbReference>
<name>A0A7H8R2Q7_TALRU</name>
<feature type="region of interest" description="Disordered" evidence="1">
    <location>
        <begin position="19"/>
        <end position="65"/>
    </location>
</feature>
<accession>A0A7H8R2Q7</accession>
<dbReference type="GO" id="GO:0070860">
    <property type="term" value="C:RNA polymerase I core factor complex"/>
    <property type="evidence" value="ECO:0007669"/>
    <property type="project" value="TreeGrafter"/>
</dbReference>
<dbReference type="OrthoDB" id="2159786at2759"/>
<dbReference type="AlphaFoldDB" id="A0A7H8R2Q7"/>
<proteinExistence type="predicted"/>
<gene>
    <name evidence="2" type="ORF">TRUGW13939_07805</name>
</gene>
<dbReference type="InterPro" id="IPR053029">
    <property type="entry name" value="RNA_pol_I-specific_init_factor"/>
</dbReference>
<dbReference type="KEGG" id="trg:TRUGW13939_07805"/>
<sequence>MINPKVSVFSLPLAPWQQKPSVRVEKYDARAGHKRRKSGDHWDDEDHDQGDTDVDTGPEVTYSQGPSLVLSPDEVHQYRIAGLPFGQELPGGNFPHANVVDRERKRPDKHHIEELSNQSPPIFIPGSETTDSTLHLRHLGVLTTILHRCLLEGDFTRAGRAWGMLLRERIGGHLIDIRLEGRWGIGAEILFRQPPRESRAKSPENVGISDKPLFTRQGFEAAKAYYEGLIIQYPYRKYAPNSVSSVHFYPAMFSLWIYVVDAESTNAREAVENEEDDDAVSDSLSETGDVSMSEMDGVEDQNRKLSTQIARIRSKELTEALEIAARMDELLISPPWSDNPELLQLRGMVALWIGDLLVSSLPEATTNTHRESSDSPQVLLARRETKLAKEKREAEKVKASELFEKAKMRRRVNQSIEDHHM</sequence>
<evidence type="ECO:0008006" key="4">
    <source>
        <dbReference type="Google" id="ProtNLM"/>
    </source>
</evidence>
<dbReference type="EMBL" id="CP055901">
    <property type="protein sequence ID" value="QKX60659.1"/>
    <property type="molecule type" value="Genomic_DNA"/>
</dbReference>
<dbReference type="Pfam" id="PF04090">
    <property type="entry name" value="Rrn11"/>
    <property type="match status" value="1"/>
</dbReference>
<dbReference type="PANTHER" id="PTHR28244">
    <property type="entry name" value="RNA POLYMERASE I-SPECIFIC TRANSCRIPTION INITIATION FACTOR RRN11"/>
    <property type="match status" value="1"/>
</dbReference>